<dbReference type="RefSeq" id="WP_013044618.1">
    <property type="nucleotide sequence ID" value="NC_014008.1"/>
</dbReference>
<keyword evidence="2" id="KW-1185">Reference proteome</keyword>
<dbReference type="HOGENOM" id="CLU_2768761_0_0_0"/>
<gene>
    <name evidence="1" type="ordered locus">Caka_2883</name>
</gene>
<reference evidence="1 2" key="1">
    <citation type="journal article" date="2010" name="Stand. Genomic Sci.">
        <title>Complete genome sequence of Coraliomargarita akajimensis type strain (04OKA010-24).</title>
        <authorList>
            <person name="Mavromatis K."/>
            <person name="Abt B."/>
            <person name="Brambilla E."/>
            <person name="Lapidus A."/>
            <person name="Copeland A."/>
            <person name="Deshpande S."/>
            <person name="Nolan M."/>
            <person name="Lucas S."/>
            <person name="Tice H."/>
            <person name="Cheng J.F."/>
            <person name="Han C."/>
            <person name="Detter J.C."/>
            <person name="Woyke T."/>
            <person name="Goodwin L."/>
            <person name="Pitluck S."/>
            <person name="Held B."/>
            <person name="Brettin T."/>
            <person name="Tapia R."/>
            <person name="Ivanova N."/>
            <person name="Mikhailova N."/>
            <person name="Pati A."/>
            <person name="Liolios K."/>
            <person name="Chen A."/>
            <person name="Palaniappan K."/>
            <person name="Land M."/>
            <person name="Hauser L."/>
            <person name="Chang Y.J."/>
            <person name="Jeffries C.D."/>
            <person name="Rohde M."/>
            <person name="Goker M."/>
            <person name="Bristow J."/>
            <person name="Eisen J.A."/>
            <person name="Markowitz V."/>
            <person name="Hugenholtz P."/>
            <person name="Klenk H.P."/>
            <person name="Kyrpides N.C."/>
        </authorList>
    </citation>
    <scope>NUCLEOTIDE SEQUENCE [LARGE SCALE GENOMIC DNA]</scope>
    <source>
        <strain evidence="2">DSM 45221 / IAM 15411 / JCM 23193 / KCTC 12865</strain>
    </source>
</reference>
<dbReference type="AlphaFoldDB" id="D5ER52"/>
<organism evidence="1 2">
    <name type="scientific">Coraliomargarita akajimensis (strain DSM 45221 / IAM 15411 / JCM 23193 / KCTC 12865 / 04OKA010-24)</name>
    <dbReference type="NCBI Taxonomy" id="583355"/>
    <lineage>
        <taxon>Bacteria</taxon>
        <taxon>Pseudomonadati</taxon>
        <taxon>Verrucomicrobiota</taxon>
        <taxon>Opitutia</taxon>
        <taxon>Puniceicoccales</taxon>
        <taxon>Coraliomargaritaceae</taxon>
        <taxon>Coraliomargarita</taxon>
    </lineage>
</organism>
<dbReference type="Proteomes" id="UP000000925">
    <property type="component" value="Chromosome"/>
</dbReference>
<evidence type="ECO:0000313" key="1">
    <source>
        <dbReference type="EMBL" id="ADE55896.1"/>
    </source>
</evidence>
<sequence>MTFEEFRKRIVADLHGAPDGLTWSELKQRNHLPYTRPCPEWIKALEQDDGLIRERRKERALLWEIKPKA</sequence>
<proteinExistence type="predicted"/>
<dbReference type="STRING" id="583355.Caka_2883"/>
<name>D5ER52_CORAD</name>
<dbReference type="KEGG" id="caa:Caka_2883"/>
<protein>
    <submittedName>
        <fullName evidence="1">Uncharacterized protein</fullName>
    </submittedName>
</protein>
<dbReference type="eggNOG" id="ENOG502ZH3M">
    <property type="taxonomic scope" value="Bacteria"/>
</dbReference>
<evidence type="ECO:0000313" key="2">
    <source>
        <dbReference type="Proteomes" id="UP000000925"/>
    </source>
</evidence>
<accession>D5ER52</accession>
<dbReference type="OrthoDB" id="196799at2"/>
<dbReference type="EMBL" id="CP001998">
    <property type="protein sequence ID" value="ADE55896.1"/>
    <property type="molecule type" value="Genomic_DNA"/>
</dbReference>